<feature type="domain" description="HTH tetR-type" evidence="3">
    <location>
        <begin position="10"/>
        <end position="70"/>
    </location>
</feature>
<dbReference type="GO" id="GO:0003677">
    <property type="term" value="F:DNA binding"/>
    <property type="evidence" value="ECO:0007669"/>
    <property type="project" value="UniProtKB-UniRule"/>
</dbReference>
<dbReference type="PANTHER" id="PTHR43479:SF11">
    <property type="entry name" value="ACREF_ENVCD OPERON REPRESSOR-RELATED"/>
    <property type="match status" value="1"/>
</dbReference>
<dbReference type="PRINTS" id="PR00455">
    <property type="entry name" value="HTHTETR"/>
</dbReference>
<protein>
    <submittedName>
        <fullName evidence="4">TetR/AcrR family transcriptional regulator</fullName>
    </submittedName>
</protein>
<dbReference type="EMBL" id="JAINWA010000001">
    <property type="protein sequence ID" value="MCD1654080.1"/>
    <property type="molecule type" value="Genomic_DNA"/>
</dbReference>
<dbReference type="Gene3D" id="1.10.10.60">
    <property type="entry name" value="Homeodomain-like"/>
    <property type="match status" value="1"/>
</dbReference>
<keyword evidence="5" id="KW-1185">Reference proteome</keyword>
<dbReference type="AlphaFoldDB" id="A0AAE3EFS8"/>
<dbReference type="PANTHER" id="PTHR43479">
    <property type="entry name" value="ACREF/ENVCD OPERON REPRESSOR-RELATED"/>
    <property type="match status" value="1"/>
</dbReference>
<reference evidence="4" key="1">
    <citation type="submission" date="2021-08" db="EMBL/GenBank/DDBJ databases">
        <title>Comparative analyses of Brucepasteria parasyntrophica and Teretinema zuelzerae.</title>
        <authorList>
            <person name="Song Y."/>
            <person name="Brune A."/>
        </authorList>
    </citation>
    <scope>NUCLEOTIDE SEQUENCE</scope>
    <source>
        <strain evidence="4">DSM 1903</strain>
    </source>
</reference>
<name>A0AAE3EFS8_9SPIR</name>
<evidence type="ECO:0000256" key="2">
    <source>
        <dbReference type="PROSITE-ProRule" id="PRU00335"/>
    </source>
</evidence>
<dbReference type="Gene3D" id="1.10.357.10">
    <property type="entry name" value="Tetracycline Repressor, domain 2"/>
    <property type="match status" value="1"/>
</dbReference>
<dbReference type="Proteomes" id="UP001198163">
    <property type="component" value="Unassembled WGS sequence"/>
</dbReference>
<keyword evidence="1 2" id="KW-0238">DNA-binding</keyword>
<accession>A0AAE3EFS8</accession>
<evidence type="ECO:0000256" key="1">
    <source>
        <dbReference type="ARBA" id="ARBA00023125"/>
    </source>
</evidence>
<sequence length="200" mass="22491">MHIPQDVRRQTTKRKIVDAAVSLLSTSDYHQITSKDIAREAGISTGSFYTYFDNKKDILVEILKEYVLNAHISPDEPVPVQTNSLPGTELLLRTIVKRCFALHDFPPGFSKNILMVSLSDPDVQRIYGEYEIAMIGDIQKVVRSRIPNMGQSRLEAASIVIYSAVKGSIHSIKFNQPSIDETVLVDELITLLQSYFNSFS</sequence>
<dbReference type="RefSeq" id="WP_230753937.1">
    <property type="nucleotide sequence ID" value="NZ_JAINWA010000001.1"/>
</dbReference>
<comment type="caution">
    <text evidence="4">The sequence shown here is derived from an EMBL/GenBank/DDBJ whole genome shotgun (WGS) entry which is preliminary data.</text>
</comment>
<evidence type="ECO:0000313" key="5">
    <source>
        <dbReference type="Proteomes" id="UP001198163"/>
    </source>
</evidence>
<dbReference type="PROSITE" id="PS50977">
    <property type="entry name" value="HTH_TETR_2"/>
    <property type="match status" value="1"/>
</dbReference>
<feature type="DNA-binding region" description="H-T-H motif" evidence="2">
    <location>
        <begin position="33"/>
        <end position="52"/>
    </location>
</feature>
<organism evidence="4 5">
    <name type="scientific">Teretinema zuelzerae</name>
    <dbReference type="NCBI Taxonomy" id="156"/>
    <lineage>
        <taxon>Bacteria</taxon>
        <taxon>Pseudomonadati</taxon>
        <taxon>Spirochaetota</taxon>
        <taxon>Spirochaetia</taxon>
        <taxon>Spirochaetales</taxon>
        <taxon>Treponemataceae</taxon>
        <taxon>Teretinema</taxon>
    </lineage>
</organism>
<evidence type="ECO:0000259" key="3">
    <source>
        <dbReference type="PROSITE" id="PS50977"/>
    </source>
</evidence>
<dbReference type="SUPFAM" id="SSF46689">
    <property type="entry name" value="Homeodomain-like"/>
    <property type="match status" value="1"/>
</dbReference>
<proteinExistence type="predicted"/>
<dbReference type="Pfam" id="PF00440">
    <property type="entry name" value="TetR_N"/>
    <property type="match status" value="1"/>
</dbReference>
<gene>
    <name evidence="4" type="ORF">K7J14_05120</name>
</gene>
<dbReference type="InterPro" id="IPR009057">
    <property type="entry name" value="Homeodomain-like_sf"/>
</dbReference>
<dbReference type="InterPro" id="IPR001647">
    <property type="entry name" value="HTH_TetR"/>
</dbReference>
<dbReference type="InterPro" id="IPR050624">
    <property type="entry name" value="HTH-type_Tx_Regulator"/>
</dbReference>
<dbReference type="InterPro" id="IPR041669">
    <property type="entry name" value="TetR_C_15"/>
</dbReference>
<dbReference type="Pfam" id="PF17918">
    <property type="entry name" value="TetR_C_15"/>
    <property type="match status" value="1"/>
</dbReference>
<evidence type="ECO:0000313" key="4">
    <source>
        <dbReference type="EMBL" id="MCD1654080.1"/>
    </source>
</evidence>